<dbReference type="GO" id="GO:0006450">
    <property type="term" value="P:regulation of translational fidelity"/>
    <property type="evidence" value="ECO:0007669"/>
    <property type="project" value="TreeGrafter"/>
</dbReference>
<feature type="binding site" evidence="14">
    <location>
        <position position="118"/>
    </location>
    <ligand>
        <name>ATP</name>
        <dbReference type="ChEBI" id="CHEBI:30616"/>
    </ligand>
</feature>
<evidence type="ECO:0000256" key="5">
    <source>
        <dbReference type="ARBA" id="ARBA00022490"/>
    </source>
</evidence>
<protein>
    <recommendedName>
        <fullName evidence="4 13">Threonylcarbamoyl-AMP synthase</fullName>
        <shortName evidence="13">TC-AMP synthase</shortName>
        <ecNumber evidence="3 13">2.7.7.87</ecNumber>
    </recommendedName>
    <alternativeName>
        <fullName evidence="11 13">L-threonylcarbamoyladenylate synthase</fullName>
    </alternativeName>
</protein>
<feature type="binding site" evidence="14">
    <location>
        <position position="64"/>
    </location>
    <ligand>
        <name>L-threonine</name>
        <dbReference type="ChEBI" id="CHEBI:57926"/>
    </ligand>
</feature>
<evidence type="ECO:0000256" key="11">
    <source>
        <dbReference type="ARBA" id="ARBA00029774"/>
    </source>
</evidence>
<dbReference type="PIRSF" id="PIRSF004930">
    <property type="entry name" value="Tln_factor_SUA5"/>
    <property type="match status" value="1"/>
</dbReference>
<dbReference type="GO" id="GO:0008033">
    <property type="term" value="P:tRNA processing"/>
    <property type="evidence" value="ECO:0007669"/>
    <property type="project" value="UniProtKB-KW"/>
</dbReference>
<keyword evidence="7 13" id="KW-0819">tRNA processing</keyword>
<comment type="function">
    <text evidence="13">Required for the formation of a threonylcarbamoyl group on adenosine at position 37 (t(6)A37) in tRNAs that read codons beginning with adenine.</text>
</comment>
<evidence type="ECO:0000259" key="15">
    <source>
        <dbReference type="PROSITE" id="PS51163"/>
    </source>
</evidence>
<dbReference type="PANTHER" id="PTHR17490:SF16">
    <property type="entry name" value="THREONYLCARBAMOYL-AMP SYNTHASE"/>
    <property type="match status" value="1"/>
</dbReference>
<dbReference type="PROSITE" id="PS51163">
    <property type="entry name" value="YRDC"/>
    <property type="match status" value="1"/>
</dbReference>
<comment type="subcellular location">
    <subcellularLocation>
        <location evidence="1 13">Cytoplasm</location>
    </subcellularLocation>
</comment>
<feature type="binding site" evidence="14">
    <location>
        <position position="140"/>
    </location>
    <ligand>
        <name>ATP</name>
        <dbReference type="ChEBI" id="CHEBI:30616"/>
    </ligand>
</feature>
<evidence type="ECO:0000256" key="1">
    <source>
        <dbReference type="ARBA" id="ARBA00004496"/>
    </source>
</evidence>
<dbReference type="FunFam" id="3.90.870.10:FF:000009">
    <property type="entry name" value="Threonylcarbamoyl-AMP synthase, putative"/>
    <property type="match status" value="1"/>
</dbReference>
<dbReference type="NCBIfam" id="TIGR00057">
    <property type="entry name" value="L-threonylcarbamoyladenylate synthase"/>
    <property type="match status" value="1"/>
</dbReference>
<feature type="binding site" evidence="14">
    <location>
        <position position="138"/>
    </location>
    <ligand>
        <name>L-threonine</name>
        <dbReference type="ChEBI" id="CHEBI:57926"/>
    </ligand>
</feature>
<feature type="binding site" evidence="14">
    <location>
        <position position="193"/>
    </location>
    <ligand>
        <name>ATP</name>
        <dbReference type="ChEBI" id="CHEBI:30616"/>
    </ligand>
</feature>
<proteinExistence type="inferred from homology"/>
<dbReference type="STRING" id="213810.RUM_00380"/>
<keyword evidence="6 13" id="KW-0808">Transferase</keyword>
<evidence type="ECO:0000313" key="17">
    <source>
        <dbReference type="Proteomes" id="UP000007054"/>
    </source>
</evidence>
<dbReference type="GO" id="GO:0000049">
    <property type="term" value="F:tRNA binding"/>
    <property type="evidence" value="ECO:0007669"/>
    <property type="project" value="TreeGrafter"/>
</dbReference>
<dbReference type="EC" id="2.7.7.87" evidence="3 13"/>
<dbReference type="RefSeq" id="WP_015557224.1">
    <property type="nucleotide sequence ID" value="NC_021039.1"/>
</dbReference>
<feature type="binding site" evidence="14">
    <location>
        <position position="32"/>
    </location>
    <ligand>
        <name>L-threonine</name>
        <dbReference type="ChEBI" id="CHEBI:57926"/>
    </ligand>
</feature>
<feature type="binding site" evidence="14">
    <location>
        <position position="114"/>
    </location>
    <ligand>
        <name>ATP</name>
        <dbReference type="ChEBI" id="CHEBI:30616"/>
    </ligand>
</feature>
<dbReference type="GO" id="GO:0005737">
    <property type="term" value="C:cytoplasm"/>
    <property type="evidence" value="ECO:0007669"/>
    <property type="project" value="UniProtKB-SubCell"/>
</dbReference>
<feature type="binding site" evidence="14">
    <location>
        <position position="59"/>
    </location>
    <ligand>
        <name>ATP</name>
        <dbReference type="ChEBI" id="CHEBI:30616"/>
    </ligand>
</feature>
<keyword evidence="9 13" id="KW-0547">Nucleotide-binding</keyword>
<dbReference type="SUPFAM" id="SSF55821">
    <property type="entry name" value="YrdC/RibB"/>
    <property type="match status" value="1"/>
</dbReference>
<dbReference type="OrthoDB" id="9814580at2"/>
<keyword evidence="8 13" id="KW-0548">Nucleotidyltransferase</keyword>
<dbReference type="GO" id="GO:0061710">
    <property type="term" value="F:L-threonylcarbamoyladenylate synthase"/>
    <property type="evidence" value="ECO:0007669"/>
    <property type="project" value="UniProtKB-EC"/>
</dbReference>
<reference evidence="16" key="1">
    <citation type="submission" date="2010-03" db="EMBL/GenBank/DDBJ databases">
        <title>The genome sequence of Ruminococcus sp. 18P13.</title>
        <authorList>
            <consortium name="metaHIT consortium -- http://www.metahit.eu/"/>
            <person name="Pajon A."/>
            <person name="Turner K."/>
            <person name="Parkhill J."/>
            <person name="Bernalier A."/>
        </authorList>
    </citation>
    <scope>NUCLEOTIDE SEQUENCE [LARGE SCALE GENOMIC DNA]</scope>
    <source>
        <strain evidence="16">Type strain: 18P13</strain>
    </source>
</reference>
<gene>
    <name evidence="16" type="ordered locus">RUM_00380</name>
</gene>
<dbReference type="AlphaFoldDB" id="D4L9M1"/>
<dbReference type="Pfam" id="PF01300">
    <property type="entry name" value="Sua5_yciO_yrdC"/>
    <property type="match status" value="1"/>
</dbReference>
<keyword evidence="5 13" id="KW-0963">Cytoplasm</keyword>
<dbReference type="HOGENOM" id="CLU_031397_0_0_9"/>
<comment type="catalytic activity">
    <reaction evidence="12 13">
        <text>L-threonine + hydrogencarbonate + ATP = L-threonylcarbamoyladenylate + diphosphate + H2O</text>
        <dbReference type="Rhea" id="RHEA:36407"/>
        <dbReference type="ChEBI" id="CHEBI:15377"/>
        <dbReference type="ChEBI" id="CHEBI:17544"/>
        <dbReference type="ChEBI" id="CHEBI:30616"/>
        <dbReference type="ChEBI" id="CHEBI:33019"/>
        <dbReference type="ChEBI" id="CHEBI:57926"/>
        <dbReference type="ChEBI" id="CHEBI:73682"/>
        <dbReference type="EC" id="2.7.7.87"/>
    </reaction>
</comment>
<dbReference type="KEGG" id="rch:RUM_00380"/>
<evidence type="ECO:0000256" key="6">
    <source>
        <dbReference type="ARBA" id="ARBA00022679"/>
    </source>
</evidence>
<dbReference type="GeneID" id="83154896"/>
<reference evidence="16" key="2">
    <citation type="submission" date="2010-03" db="EMBL/GenBank/DDBJ databases">
        <authorList>
            <person name="Pajon A."/>
        </authorList>
    </citation>
    <scope>NUCLEOTIDE SEQUENCE</scope>
    <source>
        <strain evidence="16">Type strain: 18P13</strain>
    </source>
</reference>
<feature type="binding site" evidence="14">
    <location>
        <position position="178"/>
    </location>
    <ligand>
        <name>L-threonine</name>
        <dbReference type="ChEBI" id="CHEBI:57926"/>
    </ligand>
</feature>
<evidence type="ECO:0000256" key="13">
    <source>
        <dbReference type="PIRNR" id="PIRNR004930"/>
    </source>
</evidence>
<organism evidence="16 17">
    <name type="scientific">Ruminococcus champanellensis (strain DSM 18848 / JCM 17042 / KCTC 15320 / 18P13)</name>
    <dbReference type="NCBI Taxonomy" id="213810"/>
    <lineage>
        <taxon>Bacteria</taxon>
        <taxon>Bacillati</taxon>
        <taxon>Bacillota</taxon>
        <taxon>Clostridia</taxon>
        <taxon>Eubacteriales</taxon>
        <taxon>Oscillospiraceae</taxon>
        <taxon>Ruminococcus</taxon>
    </lineage>
</organism>
<keyword evidence="10 13" id="KW-0067">ATP-binding</keyword>
<dbReference type="InterPro" id="IPR006070">
    <property type="entry name" value="Sua5-like_dom"/>
</dbReference>
<evidence type="ECO:0000313" key="16">
    <source>
        <dbReference type="EMBL" id="CBL16316.1"/>
    </source>
</evidence>
<dbReference type="GO" id="GO:0005524">
    <property type="term" value="F:ATP binding"/>
    <property type="evidence" value="ECO:0007669"/>
    <property type="project" value="UniProtKB-UniRule"/>
</dbReference>
<evidence type="ECO:0000256" key="10">
    <source>
        <dbReference type="ARBA" id="ARBA00022840"/>
    </source>
</evidence>
<evidence type="ECO:0000256" key="7">
    <source>
        <dbReference type="ARBA" id="ARBA00022694"/>
    </source>
</evidence>
<keyword evidence="17" id="KW-1185">Reference proteome</keyword>
<dbReference type="InterPro" id="IPR050156">
    <property type="entry name" value="TC-AMP_synthase_SUA5"/>
</dbReference>
<dbReference type="Pfam" id="PF03481">
    <property type="entry name" value="Sua5_C"/>
    <property type="match status" value="1"/>
</dbReference>
<evidence type="ECO:0000256" key="4">
    <source>
        <dbReference type="ARBA" id="ARBA00015492"/>
    </source>
</evidence>
<evidence type="ECO:0000256" key="9">
    <source>
        <dbReference type="ARBA" id="ARBA00022741"/>
    </source>
</evidence>
<dbReference type="Proteomes" id="UP000007054">
    <property type="component" value="Chromosome"/>
</dbReference>
<evidence type="ECO:0000256" key="3">
    <source>
        <dbReference type="ARBA" id="ARBA00012584"/>
    </source>
</evidence>
<dbReference type="BioCyc" id="RCHA213810:RUM_RS00155-MONOMER"/>
<dbReference type="Gene3D" id="3.40.50.11030">
    <property type="entry name" value="Threonylcarbamoyl-AMP synthase, C-terminal domain"/>
    <property type="match status" value="1"/>
</dbReference>
<feature type="domain" description="YrdC-like" evidence="15">
    <location>
        <begin position="10"/>
        <end position="197"/>
    </location>
</feature>
<name>D4L9M1_RUMC1</name>
<dbReference type="PANTHER" id="PTHR17490">
    <property type="entry name" value="SUA5"/>
    <property type="match status" value="1"/>
</dbReference>
<feature type="binding site" evidence="14">
    <location>
        <position position="148"/>
    </location>
    <ligand>
        <name>ATP</name>
        <dbReference type="ChEBI" id="CHEBI:30616"/>
    </ligand>
</feature>
<dbReference type="InterPro" id="IPR010923">
    <property type="entry name" value="T(6)A37_SUA5"/>
</dbReference>
<dbReference type="PATRIC" id="fig|213810.4.peg.140"/>
<accession>D4L9M1</accession>
<dbReference type="InterPro" id="IPR017945">
    <property type="entry name" value="DHBP_synth_RibB-like_a/b_dom"/>
</dbReference>
<dbReference type="InterPro" id="IPR005145">
    <property type="entry name" value="Sua5_C"/>
</dbReference>
<comment type="similarity">
    <text evidence="2 13">Belongs to the SUA5 family.</text>
</comment>
<dbReference type="InterPro" id="IPR038385">
    <property type="entry name" value="Sua5/YwlC_C"/>
</dbReference>
<feature type="binding site" evidence="14">
    <location>
        <position position="235"/>
    </location>
    <ligand>
        <name>ATP</name>
        <dbReference type="ChEBI" id="CHEBI:30616"/>
    </ligand>
</feature>
<sequence length="341" mass="36699">METELLTPDEAGLQKAAGLIREGQVVGMPTETVYGLAADATNRDAVAKVFAAKGRPMDNPLIVHISSMEELEQAVSRVPELVASLADAFWPGPLTMIMPKSELIPMETSGGLDTVGVRMPSHPVAQALIRIAGVPIAAPSANRSGYPSPTTAQHVLADMQGRIPAILDGGACSCGLESTVVAFDDDRTVRILRPGFVTKEMLLEHVPNVVIDPAIFRQVSASEKVASPGMKYKHYAPNAAVTLVEGSPELFRQFLALQQADGVYALIFDGDAEQFPYPHMTYGGTSIEQGRQLFARLRELDQIGAKTVYVRMPQKDGVGLAVYNRLIRAAGFDIVHLSPRI</sequence>
<evidence type="ECO:0000256" key="2">
    <source>
        <dbReference type="ARBA" id="ARBA00007663"/>
    </source>
</evidence>
<evidence type="ECO:0000256" key="8">
    <source>
        <dbReference type="ARBA" id="ARBA00022695"/>
    </source>
</evidence>
<evidence type="ECO:0000256" key="14">
    <source>
        <dbReference type="PIRSR" id="PIRSR004930-1"/>
    </source>
</evidence>
<feature type="binding site" evidence="14">
    <location>
        <position position="55"/>
    </location>
    <ligand>
        <name>ATP</name>
        <dbReference type="ChEBI" id="CHEBI:30616"/>
    </ligand>
</feature>
<dbReference type="GO" id="GO:0003725">
    <property type="term" value="F:double-stranded RNA binding"/>
    <property type="evidence" value="ECO:0007669"/>
    <property type="project" value="UniProtKB-UniRule"/>
</dbReference>
<evidence type="ECO:0000256" key="12">
    <source>
        <dbReference type="ARBA" id="ARBA00048366"/>
    </source>
</evidence>
<dbReference type="EMBL" id="FP929052">
    <property type="protein sequence ID" value="CBL16316.1"/>
    <property type="molecule type" value="Genomic_DNA"/>
</dbReference>
<dbReference type="Gene3D" id="3.90.870.10">
    <property type="entry name" value="DHBP synthase"/>
    <property type="match status" value="1"/>
</dbReference>